<dbReference type="PANTHER" id="PTHR43105:SF10">
    <property type="entry name" value="NADH-QUINONE OXIDOREDUCTASE SUBUNIT G"/>
    <property type="match status" value="1"/>
</dbReference>
<dbReference type="InterPro" id="IPR006656">
    <property type="entry name" value="Mopterin_OxRdtase"/>
</dbReference>
<dbReference type="RefSeq" id="WP_301592392.1">
    <property type="nucleotide sequence ID" value="NZ_JAPFQI010000028.1"/>
</dbReference>
<evidence type="ECO:0000313" key="7">
    <source>
        <dbReference type="Proteomes" id="UP001526430"/>
    </source>
</evidence>
<keyword evidence="2" id="KW-0479">Metal-binding</keyword>
<dbReference type="InterPro" id="IPR050123">
    <property type="entry name" value="Prok_molybdopt-oxidoreductase"/>
</dbReference>
<keyword evidence="1" id="KW-0004">4Fe-4S</keyword>
<dbReference type="EMBL" id="JAPFQI010000028">
    <property type="protein sequence ID" value="MCW8088193.1"/>
    <property type="molecule type" value="Genomic_DNA"/>
</dbReference>
<evidence type="ECO:0000256" key="4">
    <source>
        <dbReference type="ARBA" id="ARBA00023014"/>
    </source>
</evidence>
<dbReference type="PROSITE" id="PS51669">
    <property type="entry name" value="4FE4S_MOW_BIS_MGD"/>
    <property type="match status" value="1"/>
</dbReference>
<comment type="caution">
    <text evidence="6">The sequence shown here is derived from an EMBL/GenBank/DDBJ whole genome shotgun (WGS) entry which is preliminary data.</text>
</comment>
<dbReference type="Pfam" id="PF00384">
    <property type="entry name" value="Molybdopterin"/>
    <property type="match status" value="1"/>
</dbReference>
<protein>
    <submittedName>
        <fullName evidence="6">Molybdopterin-dependent oxidoreductase</fullName>
    </submittedName>
</protein>
<dbReference type="InterPro" id="IPR006963">
    <property type="entry name" value="Mopterin_OxRdtase_4Fe-4S_dom"/>
</dbReference>
<proteinExistence type="predicted"/>
<sequence length="315" mass="34992">MPISRDSIADIWGERTPFHGEGQWPARVDERTLAEPERWVQSACVLCSNGCGLDIGVRDGRIVGVRGREKDTVNHGRLGPKGLHGWEAHNSPDRLLRPLIRDGGTMREASWDEAMELIVRRSREIRETYTSGAIGFYTTGQLMLEEYYTLGLIGKGGLGTSHMDGNTRLCTATAAAALKESFGSDGQPGSYHDIDTTDCILHFGHNIAATDTVLWMRILHRRRGPNPPKLVVVDPRRTATAAEADVWLAPHVGTNVALLNGLIHLLIRDGHVDRSLSSSARWASRSCAKRQRSILRSACRRSPAFRRTFSRRRRG</sequence>
<dbReference type="SUPFAM" id="SSF53706">
    <property type="entry name" value="Formate dehydrogenase/DMSO reductase, domains 1-3"/>
    <property type="match status" value="1"/>
</dbReference>
<evidence type="ECO:0000256" key="1">
    <source>
        <dbReference type="ARBA" id="ARBA00022485"/>
    </source>
</evidence>
<feature type="domain" description="4Fe-4S Mo/W bis-MGD-type" evidence="5">
    <location>
        <begin position="37"/>
        <end position="93"/>
    </location>
</feature>
<keyword evidence="7" id="KW-1185">Reference proteome</keyword>
<accession>A0ABT3P1X3</accession>
<dbReference type="SMART" id="SM00926">
    <property type="entry name" value="Molybdop_Fe4S4"/>
    <property type="match status" value="1"/>
</dbReference>
<dbReference type="Gene3D" id="2.20.25.90">
    <property type="entry name" value="ADC-like domains"/>
    <property type="match status" value="1"/>
</dbReference>
<evidence type="ECO:0000256" key="2">
    <source>
        <dbReference type="ARBA" id="ARBA00022723"/>
    </source>
</evidence>
<dbReference type="Proteomes" id="UP001526430">
    <property type="component" value="Unassembled WGS sequence"/>
</dbReference>
<organism evidence="6 7">
    <name type="scientific">Sabulicella glaciei</name>
    <dbReference type="NCBI Taxonomy" id="2984948"/>
    <lineage>
        <taxon>Bacteria</taxon>
        <taxon>Pseudomonadati</taxon>
        <taxon>Pseudomonadota</taxon>
        <taxon>Alphaproteobacteria</taxon>
        <taxon>Acetobacterales</taxon>
        <taxon>Acetobacteraceae</taxon>
        <taxon>Sabulicella</taxon>
    </lineage>
</organism>
<keyword evidence="3" id="KW-0408">Iron</keyword>
<keyword evidence="4" id="KW-0411">Iron-sulfur</keyword>
<dbReference type="PANTHER" id="PTHR43105">
    <property type="entry name" value="RESPIRATORY NITRATE REDUCTASE"/>
    <property type="match status" value="1"/>
</dbReference>
<evidence type="ECO:0000313" key="6">
    <source>
        <dbReference type="EMBL" id="MCW8088193.1"/>
    </source>
</evidence>
<name>A0ABT3P1X3_9PROT</name>
<dbReference type="Gene3D" id="3.40.50.740">
    <property type="match status" value="1"/>
</dbReference>
<evidence type="ECO:0000256" key="3">
    <source>
        <dbReference type="ARBA" id="ARBA00023004"/>
    </source>
</evidence>
<dbReference type="Gene3D" id="3.40.228.10">
    <property type="entry name" value="Dimethylsulfoxide Reductase, domain 2"/>
    <property type="match status" value="1"/>
</dbReference>
<dbReference type="Pfam" id="PF04879">
    <property type="entry name" value="Molybdop_Fe4S4"/>
    <property type="match status" value="1"/>
</dbReference>
<gene>
    <name evidence="6" type="ORF">OF850_21590</name>
</gene>
<reference evidence="6 7" key="1">
    <citation type="submission" date="2022-10" db="EMBL/GenBank/DDBJ databases">
        <title>Roseococcus glaciei nov., sp. nov., isolated from glacier.</title>
        <authorList>
            <person name="Liu Q."/>
            <person name="Xin Y.-H."/>
        </authorList>
    </citation>
    <scope>NUCLEOTIDE SEQUENCE [LARGE SCALE GENOMIC DNA]</scope>
    <source>
        <strain evidence="6 7">MDT2-1-1</strain>
    </source>
</reference>
<evidence type="ECO:0000259" key="5">
    <source>
        <dbReference type="PROSITE" id="PS51669"/>
    </source>
</evidence>